<dbReference type="EMBL" id="LN891226">
    <property type="protein sequence ID" value="CUS07267.1"/>
    <property type="molecule type" value="Genomic_DNA"/>
</dbReference>
<gene>
    <name evidence="2" type="ORF">GSTUAT00008648001</name>
</gene>
<evidence type="ECO:0000313" key="3">
    <source>
        <dbReference type="Proteomes" id="UP001412239"/>
    </source>
</evidence>
<reference evidence="2" key="1">
    <citation type="submission" date="2015-10" db="EMBL/GenBank/DDBJ databases">
        <authorList>
            <person name="Regsiter A."/>
            <person name="william w."/>
        </authorList>
    </citation>
    <scope>NUCLEOTIDE SEQUENCE</scope>
    <source>
        <strain evidence="2">Montdore</strain>
    </source>
</reference>
<evidence type="ECO:0000256" key="1">
    <source>
        <dbReference type="SAM" id="MobiDB-lite"/>
    </source>
</evidence>
<dbReference type="Gene3D" id="1.10.30.10">
    <property type="entry name" value="High mobility group box domain"/>
    <property type="match status" value="2"/>
</dbReference>
<dbReference type="AlphaFoldDB" id="A0A292PL94"/>
<dbReference type="SUPFAM" id="SSF47095">
    <property type="entry name" value="HMG-box"/>
    <property type="match status" value="2"/>
</dbReference>
<sequence length="316" mass="35228">MAMSFGRFLARNILTLTKSNSLPLCRIHAINRFIDNPWKVAAIGIRFESTKAPSKAGATAKRAVKGKPAAKKKTTAKTTSKKGKAATGSKSTAVKKKKPAIKKALKKKKPATKKAVKKKKKKTPKVLTPEQSERRKKLTLRTRVLKAPKIPVTNPFTTFVALGGGTVGVDAANKWKALTPEQRREYAEKARDLHQTGLRDHEKWVRSMDPQEVYKANRARKHLRRLGSSVRVIDDPRIPKRPVPPIAAFLKNQWGAGTFVNPDGSKMNAITALRHSHNLFEKLSAAEKKVYEDRYAAERVAYKKAMDELIGDLNKL</sequence>
<feature type="region of interest" description="Disordered" evidence="1">
    <location>
        <begin position="51"/>
        <end position="135"/>
    </location>
</feature>
<feature type="compositionally biased region" description="Basic residues" evidence="1">
    <location>
        <begin position="93"/>
        <end position="124"/>
    </location>
</feature>
<name>A0A292PL94_9PEZI</name>
<protein>
    <recommendedName>
        <fullName evidence="4">HMG box domain-containing protein</fullName>
    </recommendedName>
</protein>
<dbReference type="Proteomes" id="UP001412239">
    <property type="component" value="Unassembled WGS sequence"/>
</dbReference>
<evidence type="ECO:0000313" key="2">
    <source>
        <dbReference type="EMBL" id="CUS07267.1"/>
    </source>
</evidence>
<accession>A0A292PL94</accession>
<proteinExistence type="predicted"/>
<keyword evidence="3" id="KW-1185">Reference proteome</keyword>
<evidence type="ECO:0008006" key="4">
    <source>
        <dbReference type="Google" id="ProtNLM"/>
    </source>
</evidence>
<feature type="compositionally biased region" description="Basic residues" evidence="1">
    <location>
        <begin position="62"/>
        <end position="84"/>
    </location>
</feature>
<organism evidence="2 3">
    <name type="scientific">Tuber aestivum</name>
    <name type="common">summer truffle</name>
    <dbReference type="NCBI Taxonomy" id="59557"/>
    <lineage>
        <taxon>Eukaryota</taxon>
        <taxon>Fungi</taxon>
        <taxon>Dikarya</taxon>
        <taxon>Ascomycota</taxon>
        <taxon>Pezizomycotina</taxon>
        <taxon>Pezizomycetes</taxon>
        <taxon>Pezizales</taxon>
        <taxon>Tuberaceae</taxon>
        <taxon>Tuber</taxon>
    </lineage>
</organism>
<dbReference type="InterPro" id="IPR036910">
    <property type="entry name" value="HMG_box_dom_sf"/>
</dbReference>